<accession>A0A026WAG0</accession>
<feature type="compositionally biased region" description="Low complexity" evidence="2">
    <location>
        <begin position="561"/>
        <end position="580"/>
    </location>
</feature>
<organism evidence="3 4">
    <name type="scientific">Ooceraea biroi</name>
    <name type="common">Clonal raider ant</name>
    <name type="synonym">Cerapachys biroi</name>
    <dbReference type="NCBI Taxonomy" id="2015173"/>
    <lineage>
        <taxon>Eukaryota</taxon>
        <taxon>Metazoa</taxon>
        <taxon>Ecdysozoa</taxon>
        <taxon>Arthropoda</taxon>
        <taxon>Hexapoda</taxon>
        <taxon>Insecta</taxon>
        <taxon>Pterygota</taxon>
        <taxon>Neoptera</taxon>
        <taxon>Endopterygota</taxon>
        <taxon>Hymenoptera</taxon>
        <taxon>Apocrita</taxon>
        <taxon>Aculeata</taxon>
        <taxon>Formicoidea</taxon>
        <taxon>Formicidae</taxon>
        <taxon>Dorylinae</taxon>
        <taxon>Ooceraea</taxon>
    </lineage>
</organism>
<dbReference type="InterPro" id="IPR039041">
    <property type="entry name" value="Nav/unc-53"/>
</dbReference>
<feature type="compositionally biased region" description="Polar residues" evidence="2">
    <location>
        <begin position="69"/>
        <end position="78"/>
    </location>
</feature>
<feature type="compositionally biased region" description="Low complexity" evidence="2">
    <location>
        <begin position="142"/>
        <end position="158"/>
    </location>
</feature>
<feature type="compositionally biased region" description="Polar residues" evidence="2">
    <location>
        <begin position="411"/>
        <end position="426"/>
    </location>
</feature>
<gene>
    <name evidence="3" type="ORF">X777_09040</name>
</gene>
<feature type="compositionally biased region" description="Basic and acidic residues" evidence="2">
    <location>
        <begin position="933"/>
        <end position="947"/>
    </location>
</feature>
<proteinExistence type="predicted"/>
<name>A0A026WAG0_OOCBI</name>
<evidence type="ECO:0000256" key="2">
    <source>
        <dbReference type="SAM" id="MobiDB-lite"/>
    </source>
</evidence>
<reference evidence="3 4" key="1">
    <citation type="journal article" date="2014" name="Curr. Biol.">
        <title>The genome of the clonal raider ant Cerapachys biroi.</title>
        <authorList>
            <person name="Oxley P.R."/>
            <person name="Ji L."/>
            <person name="Fetter-Pruneda I."/>
            <person name="McKenzie S.K."/>
            <person name="Li C."/>
            <person name="Hu H."/>
            <person name="Zhang G."/>
            <person name="Kronauer D.J."/>
        </authorList>
    </citation>
    <scope>NUCLEOTIDE SEQUENCE [LARGE SCALE GENOMIC DNA]</scope>
</reference>
<feature type="compositionally biased region" description="Polar residues" evidence="2">
    <location>
        <begin position="465"/>
        <end position="475"/>
    </location>
</feature>
<feature type="region of interest" description="Disordered" evidence="2">
    <location>
        <begin position="251"/>
        <end position="284"/>
    </location>
</feature>
<feature type="compositionally biased region" description="Basic and acidic residues" evidence="2">
    <location>
        <begin position="122"/>
        <end position="140"/>
    </location>
</feature>
<evidence type="ECO:0000313" key="4">
    <source>
        <dbReference type="Proteomes" id="UP000053097"/>
    </source>
</evidence>
<dbReference type="GO" id="GO:0022008">
    <property type="term" value="P:neurogenesis"/>
    <property type="evidence" value="ECO:0007669"/>
    <property type="project" value="InterPro"/>
</dbReference>
<feature type="region of interest" description="Disordered" evidence="2">
    <location>
        <begin position="826"/>
        <end position="1077"/>
    </location>
</feature>
<feature type="compositionally biased region" description="Polar residues" evidence="2">
    <location>
        <begin position="894"/>
        <end position="904"/>
    </location>
</feature>
<keyword evidence="1" id="KW-0175">Coiled coil</keyword>
<feature type="region of interest" description="Disordered" evidence="2">
    <location>
        <begin position="400"/>
        <end position="599"/>
    </location>
</feature>
<feature type="compositionally biased region" description="Polar residues" evidence="2">
    <location>
        <begin position="1040"/>
        <end position="1077"/>
    </location>
</feature>
<feature type="compositionally biased region" description="Low complexity" evidence="2">
    <location>
        <begin position="79"/>
        <end position="90"/>
    </location>
</feature>
<sequence>MRTSRAALLHSHVGRYCVISGGRSNERITKGTLGLKHGNGGVGSASSSRSTSPSQQQPSQGGFSFIPQPRNQNSTNRQPTATTPSPRASTVGRPNGGLRPQQQALPYSGNTAPAPQTNKNSVLDKFKLFNNKDKNQERGKASSGVSKRTSSSSGFSSARSEHSDSSTSLCDQGKVQQAQESPKSRAFKSKLQSAKPAKQASPKTGRKEQSKSQSKIARTSKGPPSSLDKLPIVYNSPVLEQDGKLASKVVGSKFPNERKTPNLQELVKQPLVQPPKTNPSALTPPRQITACLIASQDAKNITQKNEQLTKLSPRPKMELPGKMSDPKIHLQSLKPPPNGLNKELVLQKAILANTNGIIKPSELAEETTAHENDPFDRTLCMNQANLSGGKDLATRQKELEIPGTDNEEQSGVENFGSPSKRSNQNKVIREEEIGSADVSGEKQVSQLNRGNPAEKPSNVEEGSVSLPSQNNSNLGSGKPLAGSNSPLQGPSLAGPGLGPGSSIPKPTALVKGTSKPSKESGITGGVPTPTKPKGSDALHRKLDPNTVAMVSPMPSISDLMSESSHSNSNSTGQSNSSDSSVIYRPSSESGSEIKTIPNRKIDTFEQMEKVLSESSTCGGSLADDEAEMTVKPMQPLLRGYTPGARGLQTLPSRTTARQYTVLHSSSHHHVGGHHDYTDVDVASGYLSDGEVLRGGGMSVGSRTLSDLCDGYMSEGGASLYARRINPSYGHEHDRYVGGSRRELSGVKELVTSRRVQKSRPSGVARSDGGCIGGVSSGSGGGGGGVGGGGGGSVGGVVAGGLLGGCSGGNDALAELTIEELASIPAGNHTSANHTGHPSHHKRVPGGGGVIVGGGAGSATPQGAQQGNSHNLVYRVVGSRGHPGGHHPHVKKSDSSQQTESSVFRHQQHQQQQQQQQQSSNGSGSSSNSQQWKKYIEAGAARERDKEGAPPSPSPSRRSQDKHRKQTMAEYANGEKPQKVSSGTSTSSSSKVRGVPQSFGYVKRHSAGTSPSPNGVQNGGKDATRTAQVSAVPRTKVKVSGGTQTCTTELQANSSGSSQGHHYKSYSLTGPSASQLSQSVRDRLMLGSQSLPKPGSPEFTALFASAHHRERGTGVGPASAPFSPRVLKPSDGSLSDTCSNYAAPDLQGYYGTPNSPYTTSWMRHSNTYTPSGRSQGMGLCEADSVESLGSHRASLTHARLLMHQRDSTGSPAPPRLNRSNSIRSTKSEKMYPSMLARGSGASSSVGEEVGIGMGVGVEPYYSVPVGSAGCAGQHWSQPTSPTPTHTSRQPPNLYQHVHKDDDIHGSSVSLVSTASSLYSSAEEKQAHELRKLRRELLDAQEKVHSLTSQLSTNSQLSTGIPYPLTVNKILSPKVGAEIRLAVFSATLDLPLEDYNSGAPFLSTNRH</sequence>
<feature type="compositionally biased region" description="Low complexity" evidence="2">
    <location>
        <begin position="908"/>
        <end position="930"/>
    </location>
</feature>
<feature type="compositionally biased region" description="Low complexity" evidence="2">
    <location>
        <begin position="485"/>
        <end position="504"/>
    </location>
</feature>
<evidence type="ECO:0000313" key="3">
    <source>
        <dbReference type="EMBL" id="EZA52019.1"/>
    </source>
</evidence>
<feature type="compositionally biased region" description="Basic and acidic residues" evidence="2">
    <location>
        <begin position="533"/>
        <end position="543"/>
    </location>
</feature>
<protein>
    <submittedName>
        <fullName evidence="3">Protein sickie</fullName>
    </submittedName>
</protein>
<dbReference type="Proteomes" id="UP000053097">
    <property type="component" value="Unassembled WGS sequence"/>
</dbReference>
<dbReference type="OMA" id="NWKWIWI"/>
<dbReference type="STRING" id="2015173.A0A026WAG0"/>
<feature type="compositionally biased region" description="Polar residues" evidence="2">
    <location>
        <begin position="100"/>
        <end position="121"/>
    </location>
</feature>
<dbReference type="PANTHER" id="PTHR12784:SF28">
    <property type="entry name" value="PROTEIN SICKIE"/>
    <property type="match status" value="1"/>
</dbReference>
<dbReference type="OrthoDB" id="7611096at2759"/>
<feature type="region of interest" description="Disordered" evidence="2">
    <location>
        <begin position="28"/>
        <end position="230"/>
    </location>
</feature>
<feature type="compositionally biased region" description="Polar residues" evidence="2">
    <location>
        <begin position="165"/>
        <end position="181"/>
    </location>
</feature>
<feature type="region of interest" description="Disordered" evidence="2">
    <location>
        <begin position="1270"/>
        <end position="1298"/>
    </location>
</feature>
<feature type="compositionally biased region" description="Low complexity" evidence="2">
    <location>
        <begin position="1272"/>
        <end position="1290"/>
    </location>
</feature>
<feature type="compositionally biased region" description="Low complexity" evidence="2">
    <location>
        <begin position="44"/>
        <end position="64"/>
    </location>
</feature>
<feature type="coiled-coil region" evidence="1">
    <location>
        <begin position="1321"/>
        <end position="1348"/>
    </location>
</feature>
<feature type="region of interest" description="Disordered" evidence="2">
    <location>
        <begin position="1204"/>
        <end position="1243"/>
    </location>
</feature>
<feature type="compositionally biased region" description="Polar residues" evidence="2">
    <location>
        <begin position="1006"/>
        <end position="1015"/>
    </location>
</feature>
<evidence type="ECO:0000256" key="1">
    <source>
        <dbReference type="SAM" id="Coils"/>
    </source>
</evidence>
<dbReference type="EMBL" id="KK107356">
    <property type="protein sequence ID" value="EZA52019.1"/>
    <property type="molecule type" value="Genomic_DNA"/>
</dbReference>
<dbReference type="PANTHER" id="PTHR12784">
    <property type="entry name" value="STEERIN"/>
    <property type="match status" value="1"/>
</dbReference>
<feature type="compositionally biased region" description="Gly residues" evidence="2">
    <location>
        <begin position="844"/>
        <end position="856"/>
    </location>
</feature>
<feature type="compositionally biased region" description="Low complexity" evidence="2">
    <location>
        <begin position="980"/>
        <end position="989"/>
    </location>
</feature>
<feature type="compositionally biased region" description="Polar residues" evidence="2">
    <location>
        <begin position="858"/>
        <end position="870"/>
    </location>
</feature>
<keyword evidence="4" id="KW-1185">Reference proteome</keyword>